<feature type="domain" description="Helicase ATP-binding" evidence="11">
    <location>
        <begin position="55"/>
        <end position="211"/>
    </location>
</feature>
<keyword evidence="4" id="KW-0378">Hydrolase</keyword>
<dbReference type="SUPFAM" id="SSF52540">
    <property type="entry name" value="P-loop containing nucleoside triphosphate hydrolases"/>
    <property type="match status" value="1"/>
</dbReference>
<dbReference type="PROSITE" id="PS51192">
    <property type="entry name" value="HELICASE_ATP_BIND_1"/>
    <property type="match status" value="1"/>
</dbReference>
<dbReference type="Pfam" id="PF13234">
    <property type="entry name" value="MTR4_beta-barrel"/>
    <property type="match status" value="1"/>
</dbReference>
<dbReference type="GO" id="GO:0006401">
    <property type="term" value="P:RNA catabolic process"/>
    <property type="evidence" value="ECO:0007669"/>
    <property type="project" value="InterPro"/>
</dbReference>
<dbReference type="PANTHER" id="PTHR12131">
    <property type="entry name" value="ATP-DEPENDENT RNA AND DNA HELICASE"/>
    <property type="match status" value="1"/>
</dbReference>
<dbReference type="InterPro" id="IPR025696">
    <property type="entry name" value="Beta-barrel_MTR4"/>
</dbReference>
<keyword evidence="7" id="KW-0539">Nucleus</keyword>
<dbReference type="Pfam" id="PF00270">
    <property type="entry name" value="DEAD"/>
    <property type="match status" value="1"/>
</dbReference>
<proteinExistence type="inferred from homology"/>
<evidence type="ECO:0000256" key="2">
    <source>
        <dbReference type="ARBA" id="ARBA00012552"/>
    </source>
</evidence>
<dbReference type="InterPro" id="IPR048392">
    <property type="entry name" value="MTR4-like_stalk"/>
</dbReference>
<dbReference type="AlphaFoldDB" id="A0A8T2WM36"/>
<dbReference type="EC" id="3.6.4.13" evidence="2"/>
<evidence type="ECO:0000256" key="8">
    <source>
        <dbReference type="ARBA" id="ARBA00047984"/>
    </source>
</evidence>
<comment type="caution">
    <text evidence="12">The sequence shown here is derived from an EMBL/GenBank/DDBJ whole genome shotgun (WGS) entry which is preliminary data.</text>
</comment>
<dbReference type="CDD" id="cd18795">
    <property type="entry name" value="SF2_C_Ski2"/>
    <property type="match status" value="1"/>
</dbReference>
<dbReference type="Pfam" id="PF21408">
    <property type="entry name" value="MTR4-like_stalk"/>
    <property type="match status" value="1"/>
</dbReference>
<comment type="similarity">
    <text evidence="9">Belongs to the DExH box helicase family. SKI2 subfamily.</text>
</comment>
<dbReference type="FunFam" id="3.40.50.300:FF:000083">
    <property type="entry name" value="ATP-dependent RNA helicase DOB1"/>
    <property type="match status" value="1"/>
</dbReference>
<dbReference type="FunFam" id="2.40.30.300:FF:000001">
    <property type="entry name" value="Mtr4 exosome RNA helicase"/>
    <property type="match status" value="1"/>
</dbReference>
<reference evidence="12" key="1">
    <citation type="journal article" date="2021" name="J. Hered.">
        <title>Genome Assembly of Salicaceae Populus deltoides (Eastern Cottonwood) I-69 Based on Nanopore Sequencing and Hi-C Technologies.</title>
        <authorList>
            <person name="Bai S."/>
            <person name="Wu H."/>
            <person name="Zhang J."/>
            <person name="Pan Z."/>
            <person name="Zhao W."/>
            <person name="Li Z."/>
            <person name="Tong C."/>
        </authorList>
    </citation>
    <scope>NUCLEOTIDE SEQUENCE</scope>
    <source>
        <tissue evidence="12">Leaf</tissue>
    </source>
</reference>
<dbReference type="InterPro" id="IPR011545">
    <property type="entry name" value="DEAD/DEAH_box_helicase_dom"/>
</dbReference>
<dbReference type="InterPro" id="IPR027417">
    <property type="entry name" value="P-loop_NTPase"/>
</dbReference>
<dbReference type="FunFam" id="3.40.50.300:FF:000141">
    <property type="entry name" value="ATP-dependent RNA helicase DOB1"/>
    <property type="match status" value="1"/>
</dbReference>
<evidence type="ECO:0000256" key="3">
    <source>
        <dbReference type="ARBA" id="ARBA00022741"/>
    </source>
</evidence>
<dbReference type="EMBL" id="JACEGQ020000018">
    <property type="protein sequence ID" value="KAH8481452.1"/>
    <property type="molecule type" value="Genomic_DNA"/>
</dbReference>
<keyword evidence="3" id="KW-0547">Nucleotide-binding</keyword>
<accession>A0A8T2WM36</accession>
<dbReference type="GO" id="GO:0016787">
    <property type="term" value="F:hydrolase activity"/>
    <property type="evidence" value="ECO:0007669"/>
    <property type="project" value="UniProtKB-KW"/>
</dbReference>
<dbReference type="GO" id="GO:0005654">
    <property type="term" value="C:nucleoplasm"/>
    <property type="evidence" value="ECO:0007669"/>
    <property type="project" value="UniProtKB-ARBA"/>
</dbReference>
<dbReference type="GO" id="GO:0000460">
    <property type="term" value="P:maturation of 5.8S rRNA"/>
    <property type="evidence" value="ECO:0007669"/>
    <property type="project" value="TreeGrafter"/>
</dbReference>
<evidence type="ECO:0000259" key="11">
    <source>
        <dbReference type="PROSITE" id="PS51192"/>
    </source>
</evidence>
<dbReference type="SMART" id="SM01142">
    <property type="entry name" value="DSHCT"/>
    <property type="match status" value="1"/>
</dbReference>
<dbReference type="PANTHER" id="PTHR12131:SF7">
    <property type="entry name" value="EXOSOME RNA HELICASE MTR4"/>
    <property type="match status" value="1"/>
</dbReference>
<keyword evidence="6" id="KW-0067">ATP-binding</keyword>
<dbReference type="InterPro" id="IPR050699">
    <property type="entry name" value="RNA-DNA_Helicase"/>
</dbReference>
<dbReference type="GO" id="GO:0005524">
    <property type="term" value="F:ATP binding"/>
    <property type="evidence" value="ECO:0007669"/>
    <property type="project" value="UniProtKB-KW"/>
</dbReference>
<evidence type="ECO:0000256" key="4">
    <source>
        <dbReference type="ARBA" id="ARBA00022801"/>
    </source>
</evidence>
<name>A0A8T2WM36_POPDE</name>
<sequence length="930" mass="105131">MEETLTPTKRKEPEKEEEEEEEEKKEEKAEIVGALQKQESALKKRNLTRTCVHEVVVPSGNESVLVSAHTSAGKTAVAEYAIAMAFREKQRVIYTSPLKALSNQKCRELHQEFQDVGLMTGDVTLSPYASCLVMTTEILRGMFYRGSEILKEVAWVIFDEIHYMKDRERGVVWEESIIFMPPEIKMVFLSATMSNATEFAEWICHLHKQPCHVVYTDFRPTPLQHYVFPVGGAGLYLVVDESEQFREDNFMKLQDTFSKQKIGEGNKSANGKASGRIAKGGNASGGSDIYKIVKMIMERKFQPVIVFSFSRREVEQHAMSMSKLDFNTQEEKEIVEQVFNNAILCLNEEDRNLPAIELMLPLLQRGIAVHHSGLLPVIKELVELLFQEGLVKALFATETFAMGLNMPANTVVFTVVKKWDGDSHRYIGSVSDSTDFDRLVEGLDVVAKMSGMEMNTLKDMVLGKPAPLVSTFRLSYYSILNLMSRAEGQFTAEHALPDIGKKVSKLEEEAAMLDASGEAEVAEYHNLKLEMTQLEKKMMTEITRPERILYYLCTDQGKRRRNWGWGVVVNVVKKPTAGLGALPSKGGGYIVDILLHCSPGPSESGSRPRPCPPRPGEKGEMHVVPVQLPLLCALSKVRISIPADIRPLEARQSILLAVQELGNWFPEGLPKLNPVKDMKIEDPEIVELVNQIEELERKLHAHPLHKSQDVNQMKSFHRKAEVNHEIQQLKSKMRDSQLKGRAACLIDTGDELLVTELMFMIQYECKLDINVYEYVESTVRPFLMDVIYCWSKGPSFSEVMQMTDIFEGSVIRSSRRLDEFLNQLRAAAQAVGEVSLESKFAAASESLRQGIMFANSLYLQVVFLQAFVVWGAHEHKSSYLATIIPWWPLKMCYILATIDSISFSPSLLSFIHAVDLIYLTVDFIVYTQSW</sequence>
<evidence type="ECO:0000256" key="6">
    <source>
        <dbReference type="ARBA" id="ARBA00022840"/>
    </source>
</evidence>
<gene>
    <name evidence="12" type="ORF">H0E87_029070</name>
</gene>
<dbReference type="Gene3D" id="1.20.1500.20">
    <property type="match status" value="1"/>
</dbReference>
<feature type="region of interest" description="Disordered" evidence="10">
    <location>
        <begin position="1"/>
        <end position="30"/>
    </location>
</feature>
<evidence type="ECO:0000256" key="9">
    <source>
        <dbReference type="ARBA" id="ARBA00061045"/>
    </source>
</evidence>
<dbReference type="Proteomes" id="UP000807159">
    <property type="component" value="Chromosome 18"/>
</dbReference>
<dbReference type="PIRSF" id="PIRSF005198">
    <property type="entry name" value="Antiviral_helicase_SKI2"/>
    <property type="match status" value="1"/>
</dbReference>
<dbReference type="GO" id="GO:0003724">
    <property type="term" value="F:RNA helicase activity"/>
    <property type="evidence" value="ECO:0007669"/>
    <property type="project" value="UniProtKB-EC"/>
</dbReference>
<evidence type="ECO:0000256" key="1">
    <source>
        <dbReference type="ARBA" id="ARBA00004123"/>
    </source>
</evidence>
<dbReference type="Gene3D" id="1.10.3380.30">
    <property type="match status" value="2"/>
</dbReference>
<evidence type="ECO:0000256" key="10">
    <source>
        <dbReference type="SAM" id="MobiDB-lite"/>
    </source>
</evidence>
<dbReference type="Gene3D" id="3.40.50.300">
    <property type="entry name" value="P-loop containing nucleotide triphosphate hydrolases"/>
    <property type="match status" value="2"/>
</dbReference>
<organism evidence="12 13">
    <name type="scientific">Populus deltoides</name>
    <name type="common">Eastern poplar</name>
    <name type="synonym">Eastern cottonwood</name>
    <dbReference type="NCBI Taxonomy" id="3696"/>
    <lineage>
        <taxon>Eukaryota</taxon>
        <taxon>Viridiplantae</taxon>
        <taxon>Streptophyta</taxon>
        <taxon>Embryophyta</taxon>
        <taxon>Tracheophyta</taxon>
        <taxon>Spermatophyta</taxon>
        <taxon>Magnoliopsida</taxon>
        <taxon>eudicotyledons</taxon>
        <taxon>Gunneridae</taxon>
        <taxon>Pentapetalae</taxon>
        <taxon>rosids</taxon>
        <taxon>fabids</taxon>
        <taxon>Malpighiales</taxon>
        <taxon>Salicaceae</taxon>
        <taxon>Saliceae</taxon>
        <taxon>Populus</taxon>
    </lineage>
</organism>
<evidence type="ECO:0000313" key="12">
    <source>
        <dbReference type="EMBL" id="KAH8481452.1"/>
    </source>
</evidence>
<evidence type="ECO:0000256" key="5">
    <source>
        <dbReference type="ARBA" id="ARBA00022806"/>
    </source>
</evidence>
<feature type="compositionally biased region" description="Acidic residues" evidence="10">
    <location>
        <begin position="15"/>
        <end position="24"/>
    </location>
</feature>
<dbReference type="InterPro" id="IPR016438">
    <property type="entry name" value="SKI2-like"/>
</dbReference>
<protein>
    <recommendedName>
        <fullName evidence="2">RNA helicase</fullName>
        <ecNumber evidence="2">3.6.4.13</ecNumber>
    </recommendedName>
</protein>
<dbReference type="Pfam" id="PF08148">
    <property type="entry name" value="DSHCT"/>
    <property type="match status" value="1"/>
</dbReference>
<keyword evidence="5" id="KW-0347">Helicase</keyword>
<comment type="catalytic activity">
    <reaction evidence="8">
        <text>ATP + H2O = ADP + phosphate + H(+)</text>
        <dbReference type="Rhea" id="RHEA:13065"/>
        <dbReference type="ChEBI" id="CHEBI:15377"/>
        <dbReference type="ChEBI" id="CHEBI:15378"/>
        <dbReference type="ChEBI" id="CHEBI:30616"/>
        <dbReference type="ChEBI" id="CHEBI:43474"/>
        <dbReference type="ChEBI" id="CHEBI:456216"/>
        <dbReference type="EC" id="3.6.4.13"/>
    </reaction>
</comment>
<dbReference type="Gene3D" id="2.40.30.300">
    <property type="match status" value="1"/>
</dbReference>
<dbReference type="SMART" id="SM00487">
    <property type="entry name" value="DEXDc"/>
    <property type="match status" value="1"/>
</dbReference>
<evidence type="ECO:0000256" key="7">
    <source>
        <dbReference type="ARBA" id="ARBA00023242"/>
    </source>
</evidence>
<keyword evidence="13" id="KW-1185">Reference proteome</keyword>
<dbReference type="InterPro" id="IPR014001">
    <property type="entry name" value="Helicase_ATP-bd"/>
</dbReference>
<evidence type="ECO:0000313" key="13">
    <source>
        <dbReference type="Proteomes" id="UP000807159"/>
    </source>
</evidence>
<dbReference type="InterPro" id="IPR012961">
    <property type="entry name" value="Ski2/MTR4_C"/>
</dbReference>
<dbReference type="GO" id="GO:0003723">
    <property type="term" value="F:RNA binding"/>
    <property type="evidence" value="ECO:0007669"/>
    <property type="project" value="InterPro"/>
</dbReference>
<comment type="subcellular location">
    <subcellularLocation>
        <location evidence="1">Nucleus</location>
    </subcellularLocation>
</comment>